<keyword evidence="2" id="KW-0812">Transmembrane</keyword>
<evidence type="ECO:0000313" key="3">
    <source>
        <dbReference type="EMBL" id="JAP54766.1"/>
    </source>
</evidence>
<feature type="compositionally biased region" description="Polar residues" evidence="1">
    <location>
        <begin position="462"/>
        <end position="481"/>
    </location>
</feature>
<dbReference type="AlphaFoldDB" id="A0A0X3Q5S6"/>
<reference evidence="3" key="1">
    <citation type="submission" date="2016-01" db="EMBL/GenBank/DDBJ databases">
        <title>Reference transcriptome for the parasite Schistocephalus solidus: insights into the molecular evolution of parasitism.</title>
        <authorList>
            <person name="Hebert F.O."/>
            <person name="Grambauer S."/>
            <person name="Barber I."/>
            <person name="Landry C.R."/>
            <person name="Aubin-Horth N."/>
        </authorList>
    </citation>
    <scope>NUCLEOTIDE SEQUENCE</scope>
</reference>
<organism evidence="3">
    <name type="scientific">Schistocephalus solidus</name>
    <name type="common">Tapeworm</name>
    <dbReference type="NCBI Taxonomy" id="70667"/>
    <lineage>
        <taxon>Eukaryota</taxon>
        <taxon>Metazoa</taxon>
        <taxon>Spiralia</taxon>
        <taxon>Lophotrochozoa</taxon>
        <taxon>Platyhelminthes</taxon>
        <taxon>Cestoda</taxon>
        <taxon>Eucestoda</taxon>
        <taxon>Diphyllobothriidea</taxon>
        <taxon>Diphyllobothriidae</taxon>
        <taxon>Schistocephalus</taxon>
    </lineage>
</organism>
<dbReference type="EMBL" id="GEEE01008459">
    <property type="protein sequence ID" value="JAP54766.1"/>
    <property type="molecule type" value="Transcribed_RNA"/>
</dbReference>
<name>A0A0X3Q5S6_SCHSO</name>
<feature type="non-terminal residue" evidence="3">
    <location>
        <position position="543"/>
    </location>
</feature>
<feature type="transmembrane region" description="Helical" evidence="2">
    <location>
        <begin position="405"/>
        <end position="429"/>
    </location>
</feature>
<gene>
    <name evidence="3" type="ORF">TR140318</name>
</gene>
<sequence>RIAWKISPTKGISYDATAGFSILLNSDVIGSWGPNCEQLVPQNVKGHVIQCEVERGLILQFFFTPVTEDFGKNLQLFFYPNYRAALSKSGQLLVNATIHLTRQPKYLNMTLTVDREPDYVRFAPPELNLSPPTFLDGSLAKFECRTDGALPPSPIAFSISCPPPPRAAVEHERRLKAKLGYPYSVHYRFYNFPSPPTDEELGDRLAVEYAKGILDESRISSSQDNLILSASVPIDSRAHDCIVFCRLQGKEEQIRLTVYYQTTLAYLLPLPKDGIMYAGSSMSCYADGYPSPSISLFLKQPLRQYKTEPIVDPSQYLITTSPMPPTEFLPDDSAISSTTRIGLRPDEYSIRGAHLTLAYNATPGVELLLVCTAGNALPHAPDFLGANKTIATARFVVAAVSYSSIGIVLGICLAILLIAVIIITAMVILRRRQKYASNAINTRCTAGTNGSKVPSRPPNKPSEYTTKNASSKLRNMRSSLVDSVGDSPTHDSLHLKTTTASNPDVLYASPLTTGQPLSKVAPSPPPPPLPNTEGVEYAELTFD</sequence>
<protein>
    <submittedName>
        <fullName evidence="3">Uncharacterized protein</fullName>
    </submittedName>
</protein>
<keyword evidence="2" id="KW-1133">Transmembrane helix</keyword>
<evidence type="ECO:0000256" key="1">
    <source>
        <dbReference type="SAM" id="MobiDB-lite"/>
    </source>
</evidence>
<evidence type="ECO:0000256" key="2">
    <source>
        <dbReference type="SAM" id="Phobius"/>
    </source>
</evidence>
<proteinExistence type="predicted"/>
<feature type="region of interest" description="Disordered" evidence="1">
    <location>
        <begin position="446"/>
        <end position="543"/>
    </location>
</feature>
<keyword evidence="2" id="KW-0472">Membrane</keyword>
<feature type="non-terminal residue" evidence="3">
    <location>
        <position position="1"/>
    </location>
</feature>
<accession>A0A0X3Q5S6</accession>